<organism evidence="7 8">
    <name type="scientific">Treponema rectale</name>
    <dbReference type="NCBI Taxonomy" id="744512"/>
    <lineage>
        <taxon>Bacteria</taxon>
        <taxon>Pseudomonadati</taxon>
        <taxon>Spirochaetota</taxon>
        <taxon>Spirochaetia</taxon>
        <taxon>Spirochaetales</taxon>
        <taxon>Treponemataceae</taxon>
        <taxon>Treponema</taxon>
    </lineage>
</organism>
<evidence type="ECO:0000256" key="3">
    <source>
        <dbReference type="ARBA" id="ARBA00022989"/>
    </source>
</evidence>
<evidence type="ECO:0000313" key="7">
    <source>
        <dbReference type="EMBL" id="MBB5218840.1"/>
    </source>
</evidence>
<feature type="transmembrane region" description="Helical" evidence="5">
    <location>
        <begin position="94"/>
        <end position="115"/>
    </location>
</feature>
<dbReference type="RefSeq" id="WP_184652279.1">
    <property type="nucleotide sequence ID" value="NZ_JACHFR010000002.1"/>
</dbReference>
<keyword evidence="2 5" id="KW-0812">Transmembrane</keyword>
<feature type="transmembrane region" description="Helical" evidence="5">
    <location>
        <begin position="411"/>
        <end position="434"/>
    </location>
</feature>
<feature type="transmembrane region" description="Helical" evidence="5">
    <location>
        <begin position="12"/>
        <end position="39"/>
    </location>
</feature>
<dbReference type="EMBL" id="JACHFR010000002">
    <property type="protein sequence ID" value="MBB5218840.1"/>
    <property type="molecule type" value="Genomic_DNA"/>
</dbReference>
<feature type="transmembrane region" description="Helical" evidence="5">
    <location>
        <begin position="520"/>
        <end position="542"/>
    </location>
</feature>
<dbReference type="GO" id="GO:0005886">
    <property type="term" value="C:plasma membrane"/>
    <property type="evidence" value="ECO:0007669"/>
    <property type="project" value="UniProtKB-SubCell"/>
</dbReference>
<dbReference type="Gene3D" id="1.10.3720.10">
    <property type="entry name" value="MetI-like"/>
    <property type="match status" value="2"/>
</dbReference>
<evidence type="ECO:0000313" key="8">
    <source>
        <dbReference type="Proteomes" id="UP000578697"/>
    </source>
</evidence>
<dbReference type="Pfam" id="PF00528">
    <property type="entry name" value="BPD_transp_1"/>
    <property type="match status" value="2"/>
</dbReference>
<feature type="transmembrane region" description="Helical" evidence="5">
    <location>
        <begin position="295"/>
        <end position="320"/>
    </location>
</feature>
<evidence type="ECO:0000259" key="6">
    <source>
        <dbReference type="PROSITE" id="PS50928"/>
    </source>
</evidence>
<keyword evidence="4 5" id="KW-0472">Membrane</keyword>
<evidence type="ECO:0000256" key="5">
    <source>
        <dbReference type="RuleBase" id="RU363032"/>
    </source>
</evidence>
<sequence>MKIDFRKNSKSLLIVWLLLIILFIGFIVFPLFCVLLSAGIKDFKLVFSSAIFKESVKNTFFECIFSSLAAVIIGYFFAYAVVKTNIPFKRFFSYVPLVHLMTPPFVGGLAFILLIGRQGFITHTLLGLDISLYGFKGLVIAQSLCFFPLSYLICLQSLQGINQNLEQAARSMGAGSLKIFFTITLPLSFSGIISSFLFVAVNVLSDFGNPLIVAGRFRVLAVEIYTQLTGWLNIKTSAVLGIILVIPSVILFLVQNYLLKKQLTKASMNLNFNPEKYYKSSLNSDVKNFNRPATIIFSFFVIVVSICVMLQFVAIIFGSFQKLWGINTTFTLNHIKSVLSGRYSVSLKNSVSFALISAVLSTVIAVFSSYVVHRTEMPLKKTLDIFAQIPSSIPGSLLGLAILLASKKVGFNNSFVLIIIAMTVAFLPFSYRIISQSYSTIKTTLDDGSRSLGANQLFTLTKIIVPLSADGIFGGFIYDFIRGVGTLSAVIFLVSFNTPLTSINIVNLAEQGDWGKSASLALILTVLTFGILAIGIVVLNFLKKHKE</sequence>
<dbReference type="InterPro" id="IPR035906">
    <property type="entry name" value="MetI-like_sf"/>
</dbReference>
<feature type="transmembrane region" description="Helical" evidence="5">
    <location>
        <begin position="480"/>
        <end position="500"/>
    </location>
</feature>
<protein>
    <submittedName>
        <fullName evidence="7">Iron(III) transport system permease protein</fullName>
    </submittedName>
</protein>
<dbReference type="AlphaFoldDB" id="A0A840SDN3"/>
<reference evidence="7 8" key="1">
    <citation type="submission" date="2020-08" db="EMBL/GenBank/DDBJ databases">
        <title>Genomic Encyclopedia of Type Strains, Phase IV (KMG-IV): sequencing the most valuable type-strain genomes for metagenomic binning, comparative biology and taxonomic classification.</title>
        <authorList>
            <person name="Goeker M."/>
        </authorList>
    </citation>
    <scope>NUCLEOTIDE SEQUENCE [LARGE SCALE GENOMIC DNA]</scope>
    <source>
        <strain evidence="7 8">DSM 103679</strain>
    </source>
</reference>
<keyword evidence="8" id="KW-1185">Reference proteome</keyword>
<dbReference type="GO" id="GO:0055085">
    <property type="term" value="P:transmembrane transport"/>
    <property type="evidence" value="ECO:0007669"/>
    <property type="project" value="InterPro"/>
</dbReference>
<comment type="subcellular location">
    <subcellularLocation>
        <location evidence="1 5">Cell membrane</location>
        <topology evidence="1 5">Multi-pass membrane protein</topology>
    </subcellularLocation>
</comment>
<proteinExistence type="inferred from homology"/>
<feature type="domain" description="ABC transmembrane type-1" evidence="6">
    <location>
        <begin position="56"/>
        <end position="255"/>
    </location>
</feature>
<dbReference type="CDD" id="cd06261">
    <property type="entry name" value="TM_PBP2"/>
    <property type="match status" value="2"/>
</dbReference>
<evidence type="ECO:0000256" key="4">
    <source>
        <dbReference type="ARBA" id="ARBA00023136"/>
    </source>
</evidence>
<dbReference type="InterPro" id="IPR000515">
    <property type="entry name" value="MetI-like"/>
</dbReference>
<name>A0A840SDN3_9SPIR</name>
<feature type="transmembrane region" description="Helical" evidence="5">
    <location>
        <begin position="59"/>
        <end position="82"/>
    </location>
</feature>
<gene>
    <name evidence="7" type="ORF">HNP77_001209</name>
</gene>
<evidence type="ECO:0000256" key="1">
    <source>
        <dbReference type="ARBA" id="ARBA00004651"/>
    </source>
</evidence>
<dbReference type="PROSITE" id="PS50928">
    <property type="entry name" value="ABC_TM1"/>
    <property type="match status" value="2"/>
</dbReference>
<evidence type="ECO:0000256" key="2">
    <source>
        <dbReference type="ARBA" id="ARBA00022692"/>
    </source>
</evidence>
<feature type="transmembrane region" description="Helical" evidence="5">
    <location>
        <begin position="135"/>
        <end position="158"/>
    </location>
</feature>
<feature type="transmembrane region" description="Helical" evidence="5">
    <location>
        <begin position="238"/>
        <end position="259"/>
    </location>
</feature>
<keyword evidence="5" id="KW-0813">Transport</keyword>
<dbReference type="Proteomes" id="UP000578697">
    <property type="component" value="Unassembled WGS sequence"/>
</dbReference>
<dbReference type="PANTHER" id="PTHR43496">
    <property type="entry name" value="PROTEIN LPLB"/>
    <property type="match status" value="1"/>
</dbReference>
<dbReference type="SUPFAM" id="SSF161098">
    <property type="entry name" value="MetI-like"/>
    <property type="match status" value="2"/>
</dbReference>
<feature type="transmembrane region" description="Helical" evidence="5">
    <location>
        <begin position="179"/>
        <end position="201"/>
    </location>
</feature>
<feature type="transmembrane region" description="Helical" evidence="5">
    <location>
        <begin position="351"/>
        <end position="373"/>
    </location>
</feature>
<keyword evidence="3 5" id="KW-1133">Transmembrane helix</keyword>
<feature type="transmembrane region" description="Helical" evidence="5">
    <location>
        <begin position="385"/>
        <end position="405"/>
    </location>
</feature>
<accession>A0A840SDN3</accession>
<comment type="caution">
    <text evidence="7">The sequence shown here is derived from an EMBL/GenBank/DDBJ whole genome shotgun (WGS) entry which is preliminary data.</text>
</comment>
<feature type="domain" description="ABC transmembrane type-1" evidence="6">
    <location>
        <begin position="347"/>
        <end position="535"/>
    </location>
</feature>
<dbReference type="PANTHER" id="PTHR43496:SF1">
    <property type="entry name" value="POLYGALACTURONAN_RHAMNOGALACTURONAN TRANSPORT SYSTEM PERMEASE PROTEIN YTEP"/>
    <property type="match status" value="1"/>
</dbReference>
<comment type="similarity">
    <text evidence="5">Belongs to the binding-protein-dependent transport system permease family.</text>
</comment>